<keyword evidence="7" id="KW-1185">Reference proteome</keyword>
<comment type="similarity">
    <text evidence="3">Belongs to the TCAB1 family.</text>
</comment>
<evidence type="ECO:0000256" key="1">
    <source>
        <dbReference type="ARBA" id="ARBA00022574"/>
    </source>
</evidence>
<dbReference type="GO" id="GO:0015030">
    <property type="term" value="C:Cajal body"/>
    <property type="evidence" value="ECO:0007669"/>
    <property type="project" value="TreeGrafter"/>
</dbReference>
<dbReference type="GO" id="GO:0030576">
    <property type="term" value="P:Cajal body organization"/>
    <property type="evidence" value="ECO:0007669"/>
    <property type="project" value="TreeGrafter"/>
</dbReference>
<evidence type="ECO:0000313" key="6">
    <source>
        <dbReference type="EMBL" id="VVC91841.1"/>
    </source>
</evidence>
<dbReference type="InterPro" id="IPR051150">
    <property type="entry name" value="SWT21/TCAB1_mRNA_Telomere"/>
</dbReference>
<name>A0A5E4Q342_9NEOP</name>
<dbReference type="AlphaFoldDB" id="A0A5E4Q342"/>
<dbReference type="PANTHER" id="PTHR13211:SF0">
    <property type="entry name" value="TELOMERASE CAJAL BODY PROTEIN 1"/>
    <property type="match status" value="1"/>
</dbReference>
<dbReference type="PROSITE" id="PS50294">
    <property type="entry name" value="WD_REPEATS_REGION"/>
    <property type="match status" value="1"/>
</dbReference>
<dbReference type="Pfam" id="PF00400">
    <property type="entry name" value="WD40"/>
    <property type="match status" value="2"/>
</dbReference>
<evidence type="ECO:0000256" key="2">
    <source>
        <dbReference type="ARBA" id="ARBA00022737"/>
    </source>
</evidence>
<accession>A0A5E4Q342</accession>
<dbReference type="SUPFAM" id="SSF50978">
    <property type="entry name" value="WD40 repeat-like"/>
    <property type="match status" value="1"/>
</dbReference>
<dbReference type="InterPro" id="IPR015943">
    <property type="entry name" value="WD40/YVTN_repeat-like_dom_sf"/>
</dbReference>
<dbReference type="GO" id="GO:0003723">
    <property type="term" value="F:RNA binding"/>
    <property type="evidence" value="ECO:0007669"/>
    <property type="project" value="TreeGrafter"/>
</dbReference>
<feature type="repeat" description="WD" evidence="5">
    <location>
        <begin position="332"/>
        <end position="353"/>
    </location>
</feature>
<sequence>MTTLENPTREIEAKEEDYERISANNSTVENPTTEIEASEVDYERIDANNSHVFSYPVLFTSRTLIELSSSSWSRSPKISTNVQPYLRGCKWSPDGTCCLAVVNNDGVHVMELSRDLYDGSVGRNRTIDILEPVIHVKEAGLVYDFCWYPSMNSNVPESCCWITTRQNAPVQMWDAFDGSLRCSYRGFNAVDEMEPAVTCTFTVDGTRIIAGYKKVLRTFDVERPGRDYDEHNINSPASCFATKDNLLSVGSWNSSITLFNVSEMGTYKSIGKMHGHSGGVTHMKFSPDGLKLVSGARKDHRLLVWDIRYYRRPLNILSRPVDTNQRIYFDISPCGTYLVSGGSDGVVRVWDVNQVNWKEEMDTSIEDNVSLKFPLHGDCCNSISIHPCRPILATGSGQFHFNHPLTNLEDEIKMEVSGDNLGSDEQLFSDMKYSGNAENSLVFWWIGDVANGAV</sequence>
<dbReference type="InterPro" id="IPR001680">
    <property type="entry name" value="WD40_rpt"/>
</dbReference>
<dbReference type="InterPro" id="IPR036322">
    <property type="entry name" value="WD40_repeat_dom_sf"/>
</dbReference>
<feature type="repeat" description="WD" evidence="5">
    <location>
        <begin position="273"/>
        <end position="308"/>
    </location>
</feature>
<gene>
    <name evidence="6" type="ORF">LSINAPIS_LOCUS4407</name>
</gene>
<dbReference type="PROSITE" id="PS00678">
    <property type="entry name" value="WD_REPEATS_1"/>
    <property type="match status" value="2"/>
</dbReference>
<dbReference type="PANTHER" id="PTHR13211">
    <property type="entry name" value="TELOMERASE CAJAL BODY PROTEIN 1"/>
    <property type="match status" value="1"/>
</dbReference>
<evidence type="ECO:0000256" key="3">
    <source>
        <dbReference type="ARBA" id="ARBA00038279"/>
    </source>
</evidence>
<keyword evidence="2" id="KW-0677">Repeat</keyword>
<dbReference type="PROSITE" id="PS50082">
    <property type="entry name" value="WD_REPEATS_2"/>
    <property type="match status" value="2"/>
</dbReference>
<evidence type="ECO:0000313" key="7">
    <source>
        <dbReference type="Proteomes" id="UP000324832"/>
    </source>
</evidence>
<organism evidence="6 7">
    <name type="scientific">Leptidea sinapis</name>
    <dbReference type="NCBI Taxonomy" id="189913"/>
    <lineage>
        <taxon>Eukaryota</taxon>
        <taxon>Metazoa</taxon>
        <taxon>Ecdysozoa</taxon>
        <taxon>Arthropoda</taxon>
        <taxon>Hexapoda</taxon>
        <taxon>Insecta</taxon>
        <taxon>Pterygota</taxon>
        <taxon>Neoptera</taxon>
        <taxon>Endopterygota</taxon>
        <taxon>Lepidoptera</taxon>
        <taxon>Glossata</taxon>
        <taxon>Ditrysia</taxon>
        <taxon>Papilionoidea</taxon>
        <taxon>Pieridae</taxon>
        <taxon>Dismorphiinae</taxon>
        <taxon>Leptidea</taxon>
    </lineage>
</organism>
<dbReference type="InterPro" id="IPR019775">
    <property type="entry name" value="WD40_repeat_CS"/>
</dbReference>
<dbReference type="Proteomes" id="UP000324832">
    <property type="component" value="Unassembled WGS sequence"/>
</dbReference>
<evidence type="ECO:0000256" key="5">
    <source>
        <dbReference type="PROSITE-ProRule" id="PRU00221"/>
    </source>
</evidence>
<keyword evidence="1 5" id="KW-0853">WD repeat</keyword>
<protein>
    <recommendedName>
        <fullName evidence="4">WD repeat-containing protein 79</fullName>
    </recommendedName>
</protein>
<dbReference type="SMART" id="SM00320">
    <property type="entry name" value="WD40"/>
    <property type="match status" value="4"/>
</dbReference>
<evidence type="ECO:0000256" key="4">
    <source>
        <dbReference type="ARBA" id="ARBA00041558"/>
    </source>
</evidence>
<dbReference type="Gene3D" id="2.130.10.10">
    <property type="entry name" value="YVTN repeat-like/Quinoprotein amine dehydrogenase"/>
    <property type="match status" value="2"/>
</dbReference>
<proteinExistence type="inferred from homology"/>
<dbReference type="EMBL" id="FZQP02001116">
    <property type="protein sequence ID" value="VVC91841.1"/>
    <property type="molecule type" value="Genomic_DNA"/>
</dbReference>
<reference evidence="6 7" key="1">
    <citation type="submission" date="2017-07" db="EMBL/GenBank/DDBJ databases">
        <authorList>
            <person name="Talla V."/>
            <person name="Backstrom N."/>
        </authorList>
    </citation>
    <scope>NUCLEOTIDE SEQUENCE [LARGE SCALE GENOMIC DNA]</scope>
</reference>